<dbReference type="InterPro" id="IPR005335">
    <property type="entry name" value="Terminase_ssu"/>
</dbReference>
<dbReference type="InterPro" id="IPR038713">
    <property type="entry name" value="Terminase_Gp1_N_sf"/>
</dbReference>
<evidence type="ECO:0000256" key="1">
    <source>
        <dbReference type="SAM" id="MobiDB-lite"/>
    </source>
</evidence>
<dbReference type="OrthoDB" id="8756642at2"/>
<feature type="compositionally biased region" description="Basic and acidic residues" evidence="1">
    <location>
        <begin position="125"/>
        <end position="141"/>
    </location>
</feature>
<dbReference type="Proteomes" id="UP000243719">
    <property type="component" value="Unassembled WGS sequence"/>
</dbReference>
<protein>
    <submittedName>
        <fullName evidence="2">Phage terminase small subunit</fullName>
    </submittedName>
</protein>
<evidence type="ECO:0000313" key="3">
    <source>
        <dbReference type="Proteomes" id="UP000243719"/>
    </source>
</evidence>
<reference evidence="3" key="1">
    <citation type="submission" date="2016-09" db="EMBL/GenBank/DDBJ databases">
        <authorList>
            <person name="Varghese N."/>
            <person name="Submissions S."/>
        </authorList>
    </citation>
    <scope>NUCLEOTIDE SEQUENCE [LARGE SCALE GENOMIC DNA]</scope>
    <source>
        <strain evidence="3">JS23</strain>
    </source>
</reference>
<accession>A0A1H2PS69</accession>
<gene>
    <name evidence="2" type="ORF">SAMN05216551_109155</name>
</gene>
<proteinExistence type="predicted"/>
<organism evidence="2 3">
    <name type="scientific">Chitinasiproducens palmae</name>
    <dbReference type="NCBI Taxonomy" id="1770053"/>
    <lineage>
        <taxon>Bacteria</taxon>
        <taxon>Pseudomonadati</taxon>
        <taxon>Pseudomonadota</taxon>
        <taxon>Betaproteobacteria</taxon>
        <taxon>Burkholderiales</taxon>
        <taxon>Burkholderiaceae</taxon>
        <taxon>Chitinasiproducens</taxon>
    </lineage>
</organism>
<dbReference type="Gene3D" id="1.10.10.1400">
    <property type="entry name" value="Terminase, small subunit, N-terminal DNA-binding domain, HTH motif"/>
    <property type="match status" value="1"/>
</dbReference>
<dbReference type="EMBL" id="FNLO01000009">
    <property type="protein sequence ID" value="SDV49809.1"/>
    <property type="molecule type" value="Genomic_DNA"/>
</dbReference>
<dbReference type="AlphaFoldDB" id="A0A1H2PS69"/>
<feature type="region of interest" description="Disordered" evidence="1">
    <location>
        <begin position="123"/>
        <end position="162"/>
    </location>
</feature>
<dbReference type="STRING" id="1770053.SAMN05216551_109155"/>
<name>A0A1H2PS69_9BURK</name>
<dbReference type="Pfam" id="PF03592">
    <property type="entry name" value="Terminase_2"/>
    <property type="match status" value="1"/>
</dbReference>
<sequence>MALTAKKRLFAAAVLAGKSNRDAAIAAGYSPATASAAGSRLVKDKDVVAWLTEHRKKPAARVKSKPGAAAEEAQAVALPAGFDLDAILTFSDSKAFLIAAMNDARAEQKLRIDAAKALLPFQHAKKGEVGKKDQRNEDAKKVASRFAPAAPPKLVANGGKKV</sequence>
<dbReference type="GO" id="GO:0051276">
    <property type="term" value="P:chromosome organization"/>
    <property type="evidence" value="ECO:0007669"/>
    <property type="project" value="InterPro"/>
</dbReference>
<keyword evidence="3" id="KW-1185">Reference proteome</keyword>
<dbReference type="RefSeq" id="WP_091910559.1">
    <property type="nucleotide sequence ID" value="NZ_FNLO01000009.1"/>
</dbReference>
<evidence type="ECO:0000313" key="2">
    <source>
        <dbReference type="EMBL" id="SDV49809.1"/>
    </source>
</evidence>